<evidence type="ECO:0000259" key="7">
    <source>
        <dbReference type="Pfam" id="PF00294"/>
    </source>
</evidence>
<keyword evidence="2 6" id="KW-0808">Transferase</keyword>
<dbReference type="EMBL" id="SJPG01000001">
    <property type="protein sequence ID" value="TWT60699.1"/>
    <property type="molecule type" value="Genomic_DNA"/>
</dbReference>
<evidence type="ECO:0000313" key="8">
    <source>
        <dbReference type="EMBL" id="TWT60699.1"/>
    </source>
</evidence>
<dbReference type="GO" id="GO:0005829">
    <property type="term" value="C:cytosol"/>
    <property type="evidence" value="ECO:0007669"/>
    <property type="project" value="TreeGrafter"/>
</dbReference>
<comment type="caution">
    <text evidence="8">The sequence shown here is derived from an EMBL/GenBank/DDBJ whole genome shotgun (WGS) entry which is preliminary data.</text>
</comment>
<dbReference type="Gene3D" id="3.40.1190.20">
    <property type="match status" value="1"/>
</dbReference>
<dbReference type="SUPFAM" id="SSF53613">
    <property type="entry name" value="Ribokinase-like"/>
    <property type="match status" value="1"/>
</dbReference>
<evidence type="ECO:0000313" key="9">
    <source>
        <dbReference type="Proteomes" id="UP000316095"/>
    </source>
</evidence>
<dbReference type="PANTHER" id="PTHR46566:SF2">
    <property type="entry name" value="ATP-DEPENDENT 6-PHOSPHOFRUCTOKINASE ISOZYME 2"/>
    <property type="match status" value="1"/>
</dbReference>
<keyword evidence="5" id="KW-0067">ATP-binding</keyword>
<proteinExistence type="inferred from homology"/>
<organism evidence="8 9">
    <name type="scientific">Rubinisphaera italica</name>
    <dbReference type="NCBI Taxonomy" id="2527969"/>
    <lineage>
        <taxon>Bacteria</taxon>
        <taxon>Pseudomonadati</taxon>
        <taxon>Planctomycetota</taxon>
        <taxon>Planctomycetia</taxon>
        <taxon>Planctomycetales</taxon>
        <taxon>Planctomycetaceae</taxon>
        <taxon>Rubinisphaera</taxon>
    </lineage>
</organism>
<dbReference type="GO" id="GO:0005524">
    <property type="term" value="F:ATP binding"/>
    <property type="evidence" value="ECO:0007669"/>
    <property type="project" value="UniProtKB-KW"/>
</dbReference>
<evidence type="ECO:0000256" key="2">
    <source>
        <dbReference type="ARBA" id="ARBA00022679"/>
    </source>
</evidence>
<gene>
    <name evidence="8" type="primary">pfkB</name>
    <name evidence="8" type="ORF">Pan54_14260</name>
</gene>
<sequence>MIVTLTMNSTIDKTCEVAQVVAEFKLRCGIPKYYAGGGGINVARAIRRLNGDAHAIWTQGGPTGQRLQELLDREGVKHTPIPVHGQTRENLIVFESTTARHFRFCMPGHELHREELQACTACLSSIGSAPAYLVISGSMPPGLSDDDLQDLFNSIPSSTRTIVDTSGSAMHQILKRSVYMIKPNLRELEQLAGQSIENNEQIRSAARTIIQKRQTEIVLTSVGAQGAILSTEQGHWQFHSPTVKTCCRVGAGDSMVAGTVVALSQGQPIVEAVRYGVAAGTAAVLTEGTELCGLEDTEALFQDMSSEDLSHWPL</sequence>
<evidence type="ECO:0000256" key="1">
    <source>
        <dbReference type="ARBA" id="ARBA00010688"/>
    </source>
</evidence>
<dbReference type="InterPro" id="IPR029056">
    <property type="entry name" value="Ribokinase-like"/>
</dbReference>
<evidence type="ECO:0000256" key="3">
    <source>
        <dbReference type="ARBA" id="ARBA00022741"/>
    </source>
</evidence>
<name>A0A5C5XDJ1_9PLAN</name>
<dbReference type="NCBIfam" id="TIGR03168">
    <property type="entry name" value="1-PFK"/>
    <property type="match status" value="1"/>
</dbReference>
<dbReference type="CDD" id="cd01164">
    <property type="entry name" value="FruK_PfkB_like"/>
    <property type="match status" value="1"/>
</dbReference>
<evidence type="ECO:0000256" key="4">
    <source>
        <dbReference type="ARBA" id="ARBA00022777"/>
    </source>
</evidence>
<keyword evidence="9" id="KW-1185">Reference proteome</keyword>
<accession>A0A5C5XDJ1</accession>
<feature type="domain" description="Carbohydrate kinase PfkB" evidence="7">
    <location>
        <begin position="25"/>
        <end position="292"/>
    </location>
</feature>
<dbReference type="GO" id="GO:0003872">
    <property type="term" value="F:6-phosphofructokinase activity"/>
    <property type="evidence" value="ECO:0007669"/>
    <property type="project" value="TreeGrafter"/>
</dbReference>
<dbReference type="InterPro" id="IPR011611">
    <property type="entry name" value="PfkB_dom"/>
</dbReference>
<evidence type="ECO:0000256" key="5">
    <source>
        <dbReference type="ARBA" id="ARBA00022840"/>
    </source>
</evidence>
<dbReference type="AlphaFoldDB" id="A0A5C5XDJ1"/>
<dbReference type="Pfam" id="PF00294">
    <property type="entry name" value="PfkB"/>
    <property type="match status" value="1"/>
</dbReference>
<dbReference type="InterPro" id="IPR017583">
    <property type="entry name" value="Tagatose/fructose_Pkinase"/>
</dbReference>
<dbReference type="PANTHER" id="PTHR46566">
    <property type="entry name" value="1-PHOSPHOFRUCTOKINASE-RELATED"/>
    <property type="match status" value="1"/>
</dbReference>
<evidence type="ECO:0000256" key="6">
    <source>
        <dbReference type="PIRNR" id="PIRNR000535"/>
    </source>
</evidence>
<dbReference type="PIRSF" id="PIRSF000535">
    <property type="entry name" value="1PFK/6PFK/LacC"/>
    <property type="match status" value="1"/>
</dbReference>
<keyword evidence="3" id="KW-0547">Nucleotide-binding</keyword>
<dbReference type="EC" id="2.7.1.-" evidence="8"/>
<keyword evidence="4 8" id="KW-0418">Kinase</keyword>
<reference evidence="8 9" key="1">
    <citation type="submission" date="2019-02" db="EMBL/GenBank/DDBJ databases">
        <title>Deep-cultivation of Planctomycetes and their phenomic and genomic characterization uncovers novel biology.</title>
        <authorList>
            <person name="Wiegand S."/>
            <person name="Jogler M."/>
            <person name="Boedeker C."/>
            <person name="Pinto D."/>
            <person name="Vollmers J."/>
            <person name="Rivas-Marin E."/>
            <person name="Kohn T."/>
            <person name="Peeters S.H."/>
            <person name="Heuer A."/>
            <person name="Rast P."/>
            <person name="Oberbeckmann S."/>
            <person name="Bunk B."/>
            <person name="Jeske O."/>
            <person name="Meyerdierks A."/>
            <person name="Storesund J.E."/>
            <person name="Kallscheuer N."/>
            <person name="Luecker S."/>
            <person name="Lage O.M."/>
            <person name="Pohl T."/>
            <person name="Merkel B.J."/>
            <person name="Hornburger P."/>
            <person name="Mueller R.-W."/>
            <person name="Bruemmer F."/>
            <person name="Labrenz M."/>
            <person name="Spormann A.M."/>
            <person name="Op Den Camp H."/>
            <person name="Overmann J."/>
            <person name="Amann R."/>
            <person name="Jetten M.S.M."/>
            <person name="Mascher T."/>
            <person name="Medema M.H."/>
            <person name="Devos D.P."/>
            <person name="Kaster A.-K."/>
            <person name="Ovreas L."/>
            <person name="Rohde M."/>
            <person name="Galperin M.Y."/>
            <person name="Jogler C."/>
        </authorList>
    </citation>
    <scope>NUCLEOTIDE SEQUENCE [LARGE SCALE GENOMIC DNA]</scope>
    <source>
        <strain evidence="8 9">Pan54</strain>
    </source>
</reference>
<comment type="similarity">
    <text evidence="1">Belongs to the carbohydrate kinase PfkB family.</text>
</comment>
<protein>
    <submittedName>
        <fullName evidence="8">Putative phosphofructokinase PfkB</fullName>
        <ecNumber evidence="8">2.7.1.-</ecNumber>
    </submittedName>
</protein>
<dbReference type="Proteomes" id="UP000316095">
    <property type="component" value="Unassembled WGS sequence"/>
</dbReference>